<dbReference type="InterPro" id="IPR036691">
    <property type="entry name" value="Endo/exonu/phosph_ase_sf"/>
</dbReference>
<reference evidence="1" key="1">
    <citation type="submission" date="2015-11" db="EMBL/GenBank/DDBJ databases">
        <title>De novo transcriptome assembly of four potential Pierce s Disease insect vectors from Arizona vineyards.</title>
        <authorList>
            <person name="Tassone E.E."/>
        </authorList>
    </citation>
    <scope>NUCLEOTIDE SEQUENCE</scope>
</reference>
<accession>A0A1B6F6Q8</accession>
<gene>
    <name evidence="1" type="ORF">g.50179</name>
</gene>
<dbReference type="SUPFAM" id="SSF56219">
    <property type="entry name" value="DNase I-like"/>
    <property type="match status" value="1"/>
</dbReference>
<feature type="non-terminal residue" evidence="1">
    <location>
        <position position="162"/>
    </location>
</feature>
<proteinExistence type="predicted"/>
<protein>
    <recommendedName>
        <fullName evidence="2">Endonuclease/exonuclease/phosphatase domain-containing protein</fullName>
    </recommendedName>
</protein>
<dbReference type="Gene3D" id="3.60.10.10">
    <property type="entry name" value="Endonuclease/exonuclease/phosphatase"/>
    <property type="match status" value="1"/>
</dbReference>
<dbReference type="AlphaFoldDB" id="A0A1B6F6Q8"/>
<sequence length="162" mass="18323">LYLNIQGLNHGKTLALETFLNGYINVLFICISEHWLNVEEAKLSFPRGYYCASSYCRADHIRGGTLIFARSDIETHALDVTLHCKEFHFELSAIINDELKIVVASLYHSTSGNSSIFLSSLDEFLSFLFPWSEYTIVIGGDLNSNFDITTTKTTVKQFLNLL</sequence>
<evidence type="ECO:0000313" key="1">
    <source>
        <dbReference type="EMBL" id="JAS45877.1"/>
    </source>
</evidence>
<organism evidence="1">
    <name type="scientific">Cuerna arida</name>
    <dbReference type="NCBI Taxonomy" id="1464854"/>
    <lineage>
        <taxon>Eukaryota</taxon>
        <taxon>Metazoa</taxon>
        <taxon>Ecdysozoa</taxon>
        <taxon>Arthropoda</taxon>
        <taxon>Hexapoda</taxon>
        <taxon>Insecta</taxon>
        <taxon>Pterygota</taxon>
        <taxon>Neoptera</taxon>
        <taxon>Paraneoptera</taxon>
        <taxon>Hemiptera</taxon>
        <taxon>Auchenorrhyncha</taxon>
        <taxon>Membracoidea</taxon>
        <taxon>Cicadellidae</taxon>
        <taxon>Cicadellinae</taxon>
        <taxon>Proconiini</taxon>
        <taxon>Cuerna</taxon>
    </lineage>
</organism>
<name>A0A1B6F6Q8_9HEMI</name>
<dbReference type="EMBL" id="GECZ01023892">
    <property type="protein sequence ID" value="JAS45877.1"/>
    <property type="molecule type" value="Transcribed_RNA"/>
</dbReference>
<evidence type="ECO:0008006" key="2">
    <source>
        <dbReference type="Google" id="ProtNLM"/>
    </source>
</evidence>
<feature type="non-terminal residue" evidence="1">
    <location>
        <position position="1"/>
    </location>
</feature>